<reference evidence="2" key="1">
    <citation type="submission" date="2022-06" db="EMBL/GenBank/DDBJ databases">
        <authorList>
            <person name="Berger JAMES D."/>
            <person name="Berger JAMES D."/>
        </authorList>
    </citation>
    <scope>NUCLEOTIDE SEQUENCE [LARGE SCALE GENOMIC DNA]</scope>
</reference>
<dbReference type="AlphaFoldDB" id="A0AA85JPL0"/>
<dbReference type="WBParaSite" id="TREG1_38910.1">
    <property type="protein sequence ID" value="TREG1_38910.1"/>
    <property type="gene ID" value="TREG1_38910"/>
</dbReference>
<reference evidence="3" key="2">
    <citation type="submission" date="2023-11" db="UniProtKB">
        <authorList>
            <consortium name="WormBaseParasite"/>
        </authorList>
    </citation>
    <scope>IDENTIFICATION</scope>
</reference>
<dbReference type="Proteomes" id="UP000050795">
    <property type="component" value="Unassembled WGS sequence"/>
</dbReference>
<proteinExistence type="predicted"/>
<organism evidence="2 3">
    <name type="scientific">Trichobilharzia regenti</name>
    <name type="common">Nasal bird schistosome</name>
    <dbReference type="NCBI Taxonomy" id="157069"/>
    <lineage>
        <taxon>Eukaryota</taxon>
        <taxon>Metazoa</taxon>
        <taxon>Spiralia</taxon>
        <taxon>Lophotrochozoa</taxon>
        <taxon>Platyhelminthes</taxon>
        <taxon>Trematoda</taxon>
        <taxon>Digenea</taxon>
        <taxon>Strigeidida</taxon>
        <taxon>Schistosomatoidea</taxon>
        <taxon>Schistosomatidae</taxon>
        <taxon>Trichobilharzia</taxon>
    </lineage>
</organism>
<feature type="region of interest" description="Disordered" evidence="1">
    <location>
        <begin position="1"/>
        <end position="94"/>
    </location>
</feature>
<accession>A0AA85JPL0</accession>
<keyword evidence="2" id="KW-1185">Reference proteome</keyword>
<evidence type="ECO:0000256" key="1">
    <source>
        <dbReference type="SAM" id="MobiDB-lite"/>
    </source>
</evidence>
<protein>
    <submittedName>
        <fullName evidence="3">Uncharacterized protein</fullName>
    </submittedName>
</protein>
<name>A0AA85JPL0_TRIRE</name>
<evidence type="ECO:0000313" key="2">
    <source>
        <dbReference type="Proteomes" id="UP000050795"/>
    </source>
</evidence>
<evidence type="ECO:0000313" key="3">
    <source>
        <dbReference type="WBParaSite" id="TREG1_38910.1"/>
    </source>
</evidence>
<sequence>MDVGGVGELLRHLYDNDSHGGDDNEDGDDNDGDDDDDGGDNDSDDDDDGGDNDSDDDDDDCDDTDDYDDLNRSGERRCRHRHRNGGDLLNSHSEPRLLQAGYRYLGGGGNHIGNRSHRRRHHRRRRYRRVIYPYGYRRMCYYCP</sequence>
<feature type="compositionally biased region" description="Acidic residues" evidence="1">
    <location>
        <begin position="23"/>
        <end position="68"/>
    </location>
</feature>
<feature type="compositionally biased region" description="Basic and acidic residues" evidence="1">
    <location>
        <begin position="9"/>
        <end position="22"/>
    </location>
</feature>